<evidence type="ECO:0000313" key="2">
    <source>
        <dbReference type="Proteomes" id="UP000075683"/>
    </source>
</evidence>
<dbReference type="STRING" id="301148.B4135_3895"/>
<gene>
    <name evidence="1" type="ORF">B4135_3895</name>
</gene>
<dbReference type="EMBL" id="LQYT01000133">
    <property type="protein sequence ID" value="KYD08984.1"/>
    <property type="molecule type" value="Genomic_DNA"/>
</dbReference>
<organism evidence="1 2">
    <name type="scientific">Caldibacillus debilis</name>
    <dbReference type="NCBI Taxonomy" id="301148"/>
    <lineage>
        <taxon>Bacteria</taxon>
        <taxon>Bacillati</taxon>
        <taxon>Bacillota</taxon>
        <taxon>Bacilli</taxon>
        <taxon>Bacillales</taxon>
        <taxon>Bacillaceae</taxon>
        <taxon>Caldibacillus</taxon>
    </lineage>
</organism>
<name>A0A150L9L1_9BACI</name>
<sequence length="55" mass="6647">MQLPHFYFLFRIGKISDVSSEKNCQWFGNRCTRRNLSKKVRFFSENDHILRLPGK</sequence>
<accession>A0A150L9L1</accession>
<comment type="caution">
    <text evidence="1">The sequence shown here is derived from an EMBL/GenBank/DDBJ whole genome shotgun (WGS) entry which is preliminary data.</text>
</comment>
<protein>
    <submittedName>
        <fullName evidence="1">Uncharacterized protein</fullName>
    </submittedName>
</protein>
<dbReference type="AlphaFoldDB" id="A0A150L9L1"/>
<dbReference type="Proteomes" id="UP000075683">
    <property type="component" value="Unassembled WGS sequence"/>
</dbReference>
<reference evidence="1 2" key="1">
    <citation type="submission" date="2016-01" db="EMBL/GenBank/DDBJ databases">
        <title>Draft Genome Sequences of Seven Thermophilic Sporeformers Isolated from Foods.</title>
        <authorList>
            <person name="Berendsen E.M."/>
            <person name="Wells-Bennik M.H."/>
            <person name="Krawcyk A.O."/>
            <person name="De Jong A."/>
            <person name="Holsappel S."/>
            <person name="Eijlander R.T."/>
            <person name="Kuipers O.P."/>
        </authorList>
    </citation>
    <scope>NUCLEOTIDE SEQUENCE [LARGE SCALE GENOMIC DNA]</scope>
    <source>
        <strain evidence="1 2">B4135</strain>
    </source>
</reference>
<proteinExistence type="predicted"/>
<evidence type="ECO:0000313" key="1">
    <source>
        <dbReference type="EMBL" id="KYD08984.1"/>
    </source>
</evidence>